<proteinExistence type="predicted"/>
<accession>A0A380VG28</accession>
<evidence type="ECO:0000256" key="1">
    <source>
        <dbReference type="SAM" id="MobiDB-lite"/>
    </source>
</evidence>
<name>A0A380VG28_9PAST</name>
<dbReference type="Proteomes" id="UP000254507">
    <property type="component" value="Unassembled WGS sequence"/>
</dbReference>
<feature type="region of interest" description="Disordered" evidence="1">
    <location>
        <begin position="35"/>
        <end position="75"/>
    </location>
</feature>
<feature type="compositionally biased region" description="Basic and acidic residues" evidence="1">
    <location>
        <begin position="36"/>
        <end position="48"/>
    </location>
</feature>
<protein>
    <submittedName>
        <fullName evidence="2">Uncharacterized protein</fullName>
    </submittedName>
</protein>
<evidence type="ECO:0000313" key="2">
    <source>
        <dbReference type="EMBL" id="SUU37165.1"/>
    </source>
</evidence>
<organism evidence="2 3">
    <name type="scientific">Actinobacillus seminis</name>
    <dbReference type="NCBI Taxonomy" id="722"/>
    <lineage>
        <taxon>Bacteria</taxon>
        <taxon>Pseudomonadati</taxon>
        <taxon>Pseudomonadota</taxon>
        <taxon>Gammaproteobacteria</taxon>
        <taxon>Pasteurellales</taxon>
        <taxon>Pasteurellaceae</taxon>
        <taxon>Actinobacillus</taxon>
    </lineage>
</organism>
<sequence length="233" mass="26572">MQARYQDYCSRFGNEKEADFSYLNLDTVQQNLLSSNKERSQNSEELSEKMSNLPSSIKELSQNTPSSNRELSQEKQGKSLILGSVPLRNSVNQYKYSTVFINKYSTGTPEEIDWTLNLNHFEKRTVAKAMEGLDLGLCQAILFEAGERLEKGTIKKPQGYLLSLVRKAHLGQFNPYLLEQHLSQCNLSMMNKSLTHITVPERDKTPPPSSVPTLEQRKARAEMIRNLKTQLLN</sequence>
<reference evidence="2 3" key="1">
    <citation type="submission" date="2018-06" db="EMBL/GenBank/DDBJ databases">
        <authorList>
            <consortium name="Pathogen Informatics"/>
            <person name="Doyle S."/>
        </authorList>
    </citation>
    <scope>NUCLEOTIDE SEQUENCE [LARGE SCALE GENOMIC DNA]</scope>
    <source>
        <strain evidence="2 3">NCTC10851</strain>
    </source>
</reference>
<feature type="compositionally biased region" description="Polar residues" evidence="1">
    <location>
        <begin position="49"/>
        <end position="70"/>
    </location>
</feature>
<dbReference type="AlphaFoldDB" id="A0A380VG28"/>
<evidence type="ECO:0000313" key="3">
    <source>
        <dbReference type="Proteomes" id="UP000254507"/>
    </source>
</evidence>
<dbReference type="EMBL" id="UFSB01000001">
    <property type="protein sequence ID" value="SUU37165.1"/>
    <property type="molecule type" value="Genomic_DNA"/>
</dbReference>
<dbReference type="RefSeq" id="WP_236757297.1">
    <property type="nucleotide sequence ID" value="NZ_NLFK01000001.1"/>
</dbReference>
<gene>
    <name evidence="2" type="ORF">NCTC10851_01469</name>
</gene>